<evidence type="ECO:0000313" key="8">
    <source>
        <dbReference type="EMBL" id="MDI6103013.1"/>
    </source>
</evidence>
<dbReference type="Pfam" id="PF00196">
    <property type="entry name" value="GerE"/>
    <property type="match status" value="1"/>
</dbReference>
<dbReference type="PANTHER" id="PTHR43214:SF24">
    <property type="entry name" value="TRANSCRIPTIONAL REGULATORY PROTEIN NARL-RELATED"/>
    <property type="match status" value="1"/>
</dbReference>
<dbReference type="SUPFAM" id="SSF52172">
    <property type="entry name" value="CheY-like"/>
    <property type="match status" value="1"/>
</dbReference>
<evidence type="ECO:0000256" key="5">
    <source>
        <dbReference type="PROSITE-ProRule" id="PRU00169"/>
    </source>
</evidence>
<dbReference type="CDD" id="cd17535">
    <property type="entry name" value="REC_NarL-like"/>
    <property type="match status" value="1"/>
</dbReference>
<dbReference type="InterPro" id="IPR058245">
    <property type="entry name" value="NreC/VraR/RcsB-like_REC"/>
</dbReference>
<evidence type="ECO:0000256" key="3">
    <source>
        <dbReference type="ARBA" id="ARBA00023125"/>
    </source>
</evidence>
<dbReference type="InterPro" id="IPR001789">
    <property type="entry name" value="Sig_transdc_resp-reg_receiver"/>
</dbReference>
<dbReference type="Proteomes" id="UP001241758">
    <property type="component" value="Unassembled WGS sequence"/>
</dbReference>
<feature type="domain" description="HTH luxR-type" evidence="6">
    <location>
        <begin position="152"/>
        <end position="217"/>
    </location>
</feature>
<reference evidence="8 9" key="1">
    <citation type="submission" date="2023-05" db="EMBL/GenBank/DDBJ databases">
        <title>Actinoplanes sp. NEAU-A12 genome sequencing.</title>
        <authorList>
            <person name="Wang Z.-S."/>
        </authorList>
    </citation>
    <scope>NUCLEOTIDE SEQUENCE [LARGE SCALE GENOMIC DNA]</scope>
    <source>
        <strain evidence="8 9">NEAU-A12</strain>
    </source>
</reference>
<evidence type="ECO:0000259" key="6">
    <source>
        <dbReference type="PROSITE" id="PS50043"/>
    </source>
</evidence>
<proteinExistence type="predicted"/>
<keyword evidence="1 5" id="KW-0597">Phosphoprotein</keyword>
<dbReference type="EMBL" id="JASCTH010000023">
    <property type="protein sequence ID" value="MDI6103013.1"/>
    <property type="molecule type" value="Genomic_DNA"/>
</dbReference>
<dbReference type="Pfam" id="PF00072">
    <property type="entry name" value="Response_reg"/>
    <property type="match status" value="1"/>
</dbReference>
<dbReference type="SMART" id="SM00421">
    <property type="entry name" value="HTH_LUXR"/>
    <property type="match status" value="1"/>
</dbReference>
<keyword evidence="2" id="KW-0805">Transcription regulation</keyword>
<evidence type="ECO:0000256" key="4">
    <source>
        <dbReference type="ARBA" id="ARBA00023163"/>
    </source>
</evidence>
<dbReference type="PANTHER" id="PTHR43214">
    <property type="entry name" value="TWO-COMPONENT RESPONSE REGULATOR"/>
    <property type="match status" value="1"/>
</dbReference>
<organism evidence="8 9">
    <name type="scientific">Actinoplanes sandaracinus</name>
    <dbReference type="NCBI Taxonomy" id="3045177"/>
    <lineage>
        <taxon>Bacteria</taxon>
        <taxon>Bacillati</taxon>
        <taxon>Actinomycetota</taxon>
        <taxon>Actinomycetes</taxon>
        <taxon>Micromonosporales</taxon>
        <taxon>Micromonosporaceae</taxon>
        <taxon>Actinoplanes</taxon>
    </lineage>
</organism>
<dbReference type="PRINTS" id="PR00038">
    <property type="entry name" value="HTHLUXR"/>
</dbReference>
<accession>A0ABT6WTE2</accession>
<dbReference type="CDD" id="cd06170">
    <property type="entry name" value="LuxR_C_like"/>
    <property type="match status" value="1"/>
</dbReference>
<evidence type="ECO:0000313" key="9">
    <source>
        <dbReference type="Proteomes" id="UP001241758"/>
    </source>
</evidence>
<evidence type="ECO:0000259" key="7">
    <source>
        <dbReference type="PROSITE" id="PS50110"/>
    </source>
</evidence>
<keyword evidence="4" id="KW-0804">Transcription</keyword>
<evidence type="ECO:0000256" key="2">
    <source>
        <dbReference type="ARBA" id="ARBA00023015"/>
    </source>
</evidence>
<keyword evidence="9" id="KW-1185">Reference proteome</keyword>
<dbReference type="RefSeq" id="WP_282764019.1">
    <property type="nucleotide sequence ID" value="NZ_JASCTH010000023.1"/>
</dbReference>
<evidence type="ECO:0000256" key="1">
    <source>
        <dbReference type="ARBA" id="ARBA00022553"/>
    </source>
</evidence>
<dbReference type="PROSITE" id="PS50110">
    <property type="entry name" value="RESPONSE_REGULATORY"/>
    <property type="match status" value="1"/>
</dbReference>
<comment type="caution">
    <text evidence="8">The sequence shown here is derived from an EMBL/GenBank/DDBJ whole genome shotgun (WGS) entry which is preliminary data.</text>
</comment>
<feature type="domain" description="Response regulatory" evidence="7">
    <location>
        <begin position="6"/>
        <end position="122"/>
    </location>
</feature>
<keyword evidence="3" id="KW-0238">DNA-binding</keyword>
<dbReference type="Gene3D" id="3.40.50.2300">
    <property type="match status" value="1"/>
</dbReference>
<gene>
    <name evidence="8" type="ORF">QLQ12_30805</name>
</gene>
<dbReference type="InterPro" id="IPR011006">
    <property type="entry name" value="CheY-like_superfamily"/>
</dbReference>
<dbReference type="PROSITE" id="PS50043">
    <property type="entry name" value="HTH_LUXR_2"/>
    <property type="match status" value="1"/>
</dbReference>
<name>A0ABT6WTE2_9ACTN</name>
<dbReference type="InterPro" id="IPR039420">
    <property type="entry name" value="WalR-like"/>
</dbReference>
<feature type="modified residue" description="4-aspartylphosphate" evidence="5">
    <location>
        <position position="57"/>
    </location>
</feature>
<dbReference type="InterPro" id="IPR000792">
    <property type="entry name" value="Tscrpt_reg_LuxR_C"/>
</dbReference>
<sequence length="222" mass="24277">MTSKIRVLVADDDALVLAGLSMMLAGADDIQVVAEVRDGTEVLAAVRQHQPDVVLMDIRMPRLDGLSATEKLRSEQPRPEVIIMTTFDTQEHIERAIRAGASGFLLKHTAPADIVQAIRKAARGEPILSPTVLRRVMARLAAATDNPRRDQARGALSRLTPGERAIAELIADGRTNSEIGREQRVSIATVKAYVSRLLTKLDVTNRVQVAKLVHDAELGDRR</sequence>
<protein>
    <submittedName>
        <fullName evidence="8">Response regulator transcription factor</fullName>
    </submittedName>
</protein>
<dbReference type="SMART" id="SM00448">
    <property type="entry name" value="REC"/>
    <property type="match status" value="1"/>
</dbReference>